<name>A0A2S0N7H4_9HYPH</name>
<dbReference type="PROSITE" id="PS51635">
    <property type="entry name" value="PNPLA"/>
    <property type="match status" value="1"/>
</dbReference>
<dbReference type="AlphaFoldDB" id="A0A2S0N7H4"/>
<comment type="caution">
    <text evidence="2">Lacks conserved residue(s) required for the propagation of feature annotation.</text>
</comment>
<feature type="active site" description="Proton acceptor" evidence="2">
    <location>
        <position position="201"/>
    </location>
</feature>
<dbReference type="Gene3D" id="3.40.1090.10">
    <property type="entry name" value="Cytosolic phospholipase A2 catalytic domain"/>
    <property type="match status" value="1"/>
</dbReference>
<organism evidence="4 5">
    <name type="scientific">Phreatobacter cathodiphilus</name>
    <dbReference type="NCBI Taxonomy" id="1868589"/>
    <lineage>
        <taxon>Bacteria</taxon>
        <taxon>Pseudomonadati</taxon>
        <taxon>Pseudomonadota</taxon>
        <taxon>Alphaproteobacteria</taxon>
        <taxon>Hyphomicrobiales</taxon>
        <taxon>Phreatobacteraceae</taxon>
        <taxon>Phreatobacter</taxon>
    </lineage>
</organism>
<dbReference type="SUPFAM" id="SSF52151">
    <property type="entry name" value="FabD/lysophospholipase-like"/>
    <property type="match status" value="1"/>
</dbReference>
<dbReference type="GO" id="GO:0016787">
    <property type="term" value="F:hydrolase activity"/>
    <property type="evidence" value="ECO:0007669"/>
    <property type="project" value="UniProtKB-UniRule"/>
</dbReference>
<dbReference type="GO" id="GO:0016042">
    <property type="term" value="P:lipid catabolic process"/>
    <property type="evidence" value="ECO:0007669"/>
    <property type="project" value="UniProtKB-UniRule"/>
</dbReference>
<dbReference type="InterPro" id="IPR016035">
    <property type="entry name" value="Acyl_Trfase/lysoPLipase"/>
</dbReference>
<dbReference type="KEGG" id="phr:C6569_01740"/>
<evidence type="ECO:0000256" key="2">
    <source>
        <dbReference type="PROSITE-ProRule" id="PRU01161"/>
    </source>
</evidence>
<accession>A0A2S0N7H4</accession>
<evidence type="ECO:0000256" key="1">
    <source>
        <dbReference type="ARBA" id="ARBA00023098"/>
    </source>
</evidence>
<proteinExistence type="predicted"/>
<feature type="short sequence motif" description="DGA/G" evidence="2">
    <location>
        <begin position="201"/>
        <end position="203"/>
    </location>
</feature>
<dbReference type="EMBL" id="CP027668">
    <property type="protein sequence ID" value="AVO43891.1"/>
    <property type="molecule type" value="Genomic_DNA"/>
</dbReference>
<dbReference type="Pfam" id="PF01734">
    <property type="entry name" value="Patatin"/>
    <property type="match status" value="1"/>
</dbReference>
<keyword evidence="2" id="KW-0378">Hydrolase</keyword>
<dbReference type="InterPro" id="IPR002641">
    <property type="entry name" value="PNPLA_dom"/>
</dbReference>
<protein>
    <submittedName>
        <fullName evidence="4">Patatin</fullName>
    </submittedName>
</protein>
<keyword evidence="5" id="KW-1185">Reference proteome</keyword>
<dbReference type="Proteomes" id="UP000237889">
    <property type="component" value="Chromosome"/>
</dbReference>
<dbReference type="RefSeq" id="WP_106747221.1">
    <property type="nucleotide sequence ID" value="NZ_CP027668.1"/>
</dbReference>
<keyword evidence="2" id="KW-0442">Lipid degradation</keyword>
<keyword evidence="1 2" id="KW-0443">Lipid metabolism</keyword>
<evidence type="ECO:0000259" key="3">
    <source>
        <dbReference type="PROSITE" id="PS51635"/>
    </source>
</evidence>
<gene>
    <name evidence="4" type="ORF">C6569_01740</name>
</gene>
<sequence>MSRHSFDAVAFAGGGNRCYWQGGFWDALNAVRPQSPRFVVAVSAGAFQACFSLIGEGDRVRRIVFDACAGIEREIEWRRLLRGRSPFVVGGLYRDLIAEVFGELELAALRAAPDIHIQVTHPPALMPPLVAAYAAIAAYQVEKVVTGAAHSRAGRHLGLTASWISTHAVETREELVDALMGTATVPPFMPVGLVNGRPALDGGLVDNPPVDRIAAVEKAGGRTLVLTTRAGRPMPAVENRTVVRPSVPILTSRFAVTDADAIRAAYELGLRDGEAFARSL</sequence>
<feature type="domain" description="PNPLA" evidence="3">
    <location>
        <begin position="9"/>
        <end position="214"/>
    </location>
</feature>
<evidence type="ECO:0000313" key="4">
    <source>
        <dbReference type="EMBL" id="AVO43891.1"/>
    </source>
</evidence>
<dbReference type="OrthoDB" id="7401351at2"/>
<evidence type="ECO:0000313" key="5">
    <source>
        <dbReference type="Proteomes" id="UP000237889"/>
    </source>
</evidence>
<feature type="active site" description="Nucleophile" evidence="2">
    <location>
        <position position="43"/>
    </location>
</feature>
<reference evidence="4 5" key="1">
    <citation type="submission" date="2018-03" db="EMBL/GenBank/DDBJ databases">
        <title>Genome sequencing of Phreatobacter sp.</title>
        <authorList>
            <person name="Kim S.-J."/>
            <person name="Heo J."/>
            <person name="Kwon S.-W."/>
        </authorList>
    </citation>
    <scope>NUCLEOTIDE SEQUENCE [LARGE SCALE GENOMIC DNA]</scope>
    <source>
        <strain evidence="4 5">S-12</strain>
    </source>
</reference>